<dbReference type="EMBL" id="JALDAX010000009">
    <property type="protein sequence ID" value="MCI3242882.1"/>
    <property type="molecule type" value="Genomic_DNA"/>
</dbReference>
<evidence type="ECO:0000313" key="2">
    <source>
        <dbReference type="EMBL" id="MCI3242882.1"/>
    </source>
</evidence>
<feature type="signal peptide" evidence="1">
    <location>
        <begin position="1"/>
        <end position="27"/>
    </location>
</feature>
<organism evidence="2 3">
    <name type="scientific">Streptomyces spinosisporus</name>
    <dbReference type="NCBI Taxonomy" id="2927582"/>
    <lineage>
        <taxon>Bacteria</taxon>
        <taxon>Bacillati</taxon>
        <taxon>Actinomycetota</taxon>
        <taxon>Actinomycetes</taxon>
        <taxon>Kitasatosporales</taxon>
        <taxon>Streptomycetaceae</taxon>
        <taxon>Streptomyces</taxon>
    </lineage>
</organism>
<accession>A0ABS9XLB9</accession>
<keyword evidence="3" id="KW-1185">Reference proteome</keyword>
<evidence type="ECO:0008006" key="4">
    <source>
        <dbReference type="Google" id="ProtNLM"/>
    </source>
</evidence>
<proteinExistence type="predicted"/>
<name>A0ABS9XLB9_9ACTN</name>
<reference evidence="2" key="1">
    <citation type="submission" date="2022-03" db="EMBL/GenBank/DDBJ databases">
        <title>Streptomyces 7R015 and 7R016 isolated from Barleria lupulina in Thailand.</title>
        <authorList>
            <person name="Kanchanasin P."/>
            <person name="Phongsopitanun W."/>
            <person name="Tanasupawat S."/>
        </authorList>
    </citation>
    <scope>NUCLEOTIDE SEQUENCE</scope>
    <source>
        <strain evidence="2">7R016</strain>
    </source>
</reference>
<evidence type="ECO:0000256" key="1">
    <source>
        <dbReference type="SAM" id="SignalP"/>
    </source>
</evidence>
<gene>
    <name evidence="2" type="ORF">MQN93_24465</name>
</gene>
<sequence>MRKFQRAAVVSAVVAGLSVLGAGVGFADDADGPQQSGFVTFPASAVEKSDVTKPATQDSFKYEIDLSSFFAPFAAK</sequence>
<evidence type="ECO:0000313" key="3">
    <source>
        <dbReference type="Proteomes" id="UP001165270"/>
    </source>
</evidence>
<keyword evidence="1" id="KW-0732">Signal</keyword>
<dbReference type="Proteomes" id="UP001165270">
    <property type="component" value="Unassembled WGS sequence"/>
</dbReference>
<protein>
    <recommendedName>
        <fullName evidence="4">Secreted protein</fullName>
    </recommendedName>
</protein>
<comment type="caution">
    <text evidence="2">The sequence shown here is derived from an EMBL/GenBank/DDBJ whole genome shotgun (WGS) entry which is preliminary data.</text>
</comment>
<feature type="chain" id="PRO_5045602735" description="Secreted protein" evidence="1">
    <location>
        <begin position="28"/>
        <end position="76"/>
    </location>
</feature>
<dbReference type="RefSeq" id="WP_242711272.1">
    <property type="nucleotide sequence ID" value="NZ_JALDAX010000009.1"/>
</dbReference>